<dbReference type="PRINTS" id="PR00114">
    <property type="entry name" value="STPHPHTASE"/>
</dbReference>
<evidence type="ECO:0000259" key="1">
    <source>
        <dbReference type="Pfam" id="PF00149"/>
    </source>
</evidence>
<dbReference type="PANTHER" id="PTHR42850:SF7">
    <property type="entry name" value="BIS(5'-NUCLEOSYL)-TETRAPHOSPHATASE PRPE [ASYMMETRICAL]"/>
    <property type="match status" value="1"/>
</dbReference>
<name>A0A926EKE4_9FIRM</name>
<dbReference type="GO" id="GO:0005737">
    <property type="term" value="C:cytoplasm"/>
    <property type="evidence" value="ECO:0007669"/>
    <property type="project" value="TreeGrafter"/>
</dbReference>
<dbReference type="InterPro" id="IPR004843">
    <property type="entry name" value="Calcineurin-like_PHP"/>
</dbReference>
<dbReference type="AlphaFoldDB" id="A0A926EKE4"/>
<evidence type="ECO:0000313" key="3">
    <source>
        <dbReference type="Proteomes" id="UP000655830"/>
    </source>
</evidence>
<dbReference type="PANTHER" id="PTHR42850">
    <property type="entry name" value="METALLOPHOSPHOESTERASE"/>
    <property type="match status" value="1"/>
</dbReference>
<dbReference type="InterPro" id="IPR006186">
    <property type="entry name" value="Ser/Thr-sp_prot-phosphatase"/>
</dbReference>
<dbReference type="EMBL" id="JACRSY010000013">
    <property type="protein sequence ID" value="MBC8579737.1"/>
    <property type="molecule type" value="Genomic_DNA"/>
</dbReference>
<sequence>MYRDIPEFALVMIIGQDEISTKSFAKKYFKQEEMVNKEDLESKAEERLEARKLTVILLEDQKEQAYEIFIQLAKRHHCKPVAFILQTSPEEEEARRIEALTATLQKKGFKQIERVDCEQDDQHMTIRRVKLANNKREDHGPFDIIGDIHGCYKELYTLLEKLGYKVDEKAYKIEGMEPRKVVFAGDLVDRGPEIVKVLKLVMGMVKEGRAYCVLGNHDGKLQRKLKGSKVQVAHGLEKTMEELEKEPEAFRQEVKDFLETLVSHYVLDEGQLVVAHAGLKERLQGRESKTIRDLAMFGETTGRVDQFGLPVRLNWSENYEGDALVVYGHTPQRETKIIHNTINIDTGCVYGGKLTAFRYPERELVQVQAERTYYESARPF</sequence>
<keyword evidence="3" id="KW-1185">Reference proteome</keyword>
<dbReference type="Pfam" id="PF00149">
    <property type="entry name" value="Metallophos"/>
    <property type="match status" value="1"/>
</dbReference>
<comment type="caution">
    <text evidence="2">The sequence shown here is derived from an EMBL/GenBank/DDBJ whole genome shotgun (WGS) entry which is preliminary data.</text>
</comment>
<dbReference type="Proteomes" id="UP000655830">
    <property type="component" value="Unassembled WGS sequence"/>
</dbReference>
<protein>
    <submittedName>
        <fullName evidence="2">Metallophosphoesterase</fullName>
    </submittedName>
</protein>
<dbReference type="InterPro" id="IPR050126">
    <property type="entry name" value="Ap4A_hydrolase"/>
</dbReference>
<dbReference type="Gene3D" id="3.60.21.10">
    <property type="match status" value="1"/>
</dbReference>
<gene>
    <name evidence="2" type="ORF">H8718_09360</name>
</gene>
<dbReference type="RefSeq" id="WP_249332690.1">
    <property type="nucleotide sequence ID" value="NZ_JACRSY010000013.1"/>
</dbReference>
<dbReference type="InterPro" id="IPR029052">
    <property type="entry name" value="Metallo-depent_PP-like"/>
</dbReference>
<evidence type="ECO:0000313" key="2">
    <source>
        <dbReference type="EMBL" id="MBC8579737.1"/>
    </source>
</evidence>
<dbReference type="GO" id="GO:0016791">
    <property type="term" value="F:phosphatase activity"/>
    <property type="evidence" value="ECO:0007669"/>
    <property type="project" value="TreeGrafter"/>
</dbReference>
<feature type="domain" description="Calcineurin-like phosphoesterase" evidence="1">
    <location>
        <begin position="141"/>
        <end position="332"/>
    </location>
</feature>
<dbReference type="InterPro" id="IPR041780">
    <property type="entry name" value="MPP_PrpE-like"/>
</dbReference>
<organism evidence="2 3">
    <name type="scientific">Zhenhengia yiwuensis</name>
    <dbReference type="NCBI Taxonomy" id="2763666"/>
    <lineage>
        <taxon>Bacteria</taxon>
        <taxon>Bacillati</taxon>
        <taxon>Bacillota</taxon>
        <taxon>Clostridia</taxon>
        <taxon>Lachnospirales</taxon>
        <taxon>Lachnospiraceae</taxon>
        <taxon>Zhenhengia</taxon>
    </lineage>
</organism>
<dbReference type="SUPFAM" id="SSF56300">
    <property type="entry name" value="Metallo-dependent phosphatases"/>
    <property type="match status" value="1"/>
</dbReference>
<accession>A0A926EKE4</accession>
<dbReference type="CDD" id="cd07423">
    <property type="entry name" value="MPP_Prp_like"/>
    <property type="match status" value="1"/>
</dbReference>
<reference evidence="2" key="1">
    <citation type="submission" date="2020-08" db="EMBL/GenBank/DDBJ databases">
        <title>Genome public.</title>
        <authorList>
            <person name="Liu C."/>
            <person name="Sun Q."/>
        </authorList>
    </citation>
    <scope>NUCLEOTIDE SEQUENCE</scope>
    <source>
        <strain evidence="2">NSJ-12</strain>
    </source>
</reference>
<proteinExistence type="predicted"/>